<dbReference type="Gene3D" id="2.40.128.110">
    <property type="entry name" value="Lipid/polyisoprenoid-binding, YceI-like"/>
    <property type="match status" value="1"/>
</dbReference>
<keyword evidence="4" id="KW-1185">Reference proteome</keyword>
<evidence type="ECO:0000256" key="1">
    <source>
        <dbReference type="SAM" id="SignalP"/>
    </source>
</evidence>
<dbReference type="Proteomes" id="UP000324996">
    <property type="component" value="Unassembled WGS sequence"/>
</dbReference>
<dbReference type="Pfam" id="PF04264">
    <property type="entry name" value="YceI"/>
    <property type="match status" value="1"/>
</dbReference>
<feature type="signal peptide" evidence="1">
    <location>
        <begin position="1"/>
        <end position="26"/>
    </location>
</feature>
<dbReference type="InterPro" id="IPR007372">
    <property type="entry name" value="Lipid/polyisoprenoid-bd_YceI"/>
</dbReference>
<evidence type="ECO:0000259" key="2">
    <source>
        <dbReference type="SMART" id="SM00867"/>
    </source>
</evidence>
<dbReference type="PANTHER" id="PTHR34406">
    <property type="entry name" value="PROTEIN YCEI"/>
    <property type="match status" value="1"/>
</dbReference>
<evidence type="ECO:0000313" key="4">
    <source>
        <dbReference type="Proteomes" id="UP000324996"/>
    </source>
</evidence>
<feature type="domain" description="Lipid/polyisoprenoid-binding YceI-like" evidence="2">
    <location>
        <begin position="30"/>
        <end position="194"/>
    </location>
</feature>
<dbReference type="SUPFAM" id="SSF101874">
    <property type="entry name" value="YceI-like"/>
    <property type="match status" value="1"/>
</dbReference>
<reference evidence="3 4" key="1">
    <citation type="submission" date="2019-09" db="EMBL/GenBank/DDBJ databases">
        <title>NBRP : Genome information of microbial organism related human and environment.</title>
        <authorList>
            <person name="Hattori M."/>
            <person name="Oshima K."/>
            <person name="Inaba H."/>
            <person name="Suda W."/>
            <person name="Sakamoto M."/>
            <person name="Iino T."/>
            <person name="Kitahara M."/>
            <person name="Oshida Y."/>
            <person name="Iida T."/>
            <person name="Kudo T."/>
            <person name="Itoh T."/>
            <person name="Ohkuma M."/>
        </authorList>
    </citation>
    <scope>NUCLEOTIDE SEQUENCE [LARGE SCALE GENOMIC DNA]</scope>
    <source>
        <strain evidence="3 4">Q-1</strain>
    </source>
</reference>
<organism evidence="3 4">
    <name type="scientific">Iodidimonas nitroreducens</name>
    <dbReference type="NCBI Taxonomy" id="1236968"/>
    <lineage>
        <taxon>Bacteria</taxon>
        <taxon>Pseudomonadati</taxon>
        <taxon>Pseudomonadota</taxon>
        <taxon>Alphaproteobacteria</taxon>
        <taxon>Iodidimonadales</taxon>
        <taxon>Iodidimonadaceae</taxon>
        <taxon>Iodidimonas</taxon>
    </lineage>
</organism>
<proteinExistence type="predicted"/>
<accession>A0A5A7N5R5</accession>
<dbReference type="PANTHER" id="PTHR34406:SF1">
    <property type="entry name" value="PROTEIN YCEI"/>
    <property type="match status" value="1"/>
</dbReference>
<dbReference type="AlphaFoldDB" id="A0A5A7N5R5"/>
<dbReference type="InterPro" id="IPR036761">
    <property type="entry name" value="TTHA0802/YceI-like_sf"/>
</dbReference>
<name>A0A5A7N5R5_9PROT</name>
<gene>
    <name evidence="3" type="ORF">JCM17846_13440</name>
</gene>
<protein>
    <submittedName>
        <fullName evidence="3">Polyisoprenoid-binding protein</fullName>
    </submittedName>
</protein>
<dbReference type="SMART" id="SM00867">
    <property type="entry name" value="YceI"/>
    <property type="match status" value="1"/>
</dbReference>
<keyword evidence="1" id="KW-0732">Signal</keyword>
<dbReference type="EMBL" id="BKCN01000005">
    <property type="protein sequence ID" value="GER03662.1"/>
    <property type="molecule type" value="Genomic_DNA"/>
</dbReference>
<comment type="caution">
    <text evidence="3">The sequence shown here is derived from an EMBL/GenBank/DDBJ whole genome shotgun (WGS) entry which is preliminary data.</text>
</comment>
<feature type="chain" id="PRO_5022817924" evidence="1">
    <location>
        <begin position="27"/>
        <end position="197"/>
    </location>
</feature>
<sequence length="197" mass="21262">MTRMKTLMMAAGAALLMTGASASVQAAPETFEFDEAHTHIGLAWNHLGFSETRARFADFEGALILDQDNPANSSLSVTIPISSLDTGLKKFDDHLKSADFFDAATYPEATFKSTKIELDGDKAAKVHGDLTIHGVTKPVVLDVTLNQLGKHPMNGKTHAGFTATTKIKRSDFGINQYVPMVSDDVEIFISTEASKAE</sequence>
<evidence type="ECO:0000313" key="3">
    <source>
        <dbReference type="EMBL" id="GER03662.1"/>
    </source>
</evidence>
<dbReference type="RefSeq" id="WP_313979879.1">
    <property type="nucleotide sequence ID" value="NZ_BKCN01000005.1"/>
</dbReference>